<dbReference type="InterPro" id="IPR000917">
    <property type="entry name" value="Sulfatase_N"/>
</dbReference>
<name>A0A1B0D306_PHLPP</name>
<dbReference type="PANTHER" id="PTHR43108:SF6">
    <property type="entry name" value="N-SULPHOGLUCOSAMINE SULPHOHYDROLASE"/>
    <property type="match status" value="1"/>
</dbReference>
<dbReference type="InterPro" id="IPR032506">
    <property type="entry name" value="SGSH_C"/>
</dbReference>
<comment type="cofactor">
    <cofactor evidence="1">
        <name>Ca(2+)</name>
        <dbReference type="ChEBI" id="CHEBI:29108"/>
    </cofactor>
</comment>
<protein>
    <recommendedName>
        <fullName evidence="10">Sulfatase N-terminal domain-containing protein</fullName>
    </recommendedName>
</protein>
<feature type="domain" description="N-sulphoglucosamine sulphohydrolase C-terminal" evidence="7">
    <location>
        <begin position="438"/>
        <end position="487"/>
    </location>
</feature>
<dbReference type="GO" id="GO:0016250">
    <property type="term" value="F:N-sulfoglucosamine sulfohydrolase activity"/>
    <property type="evidence" value="ECO:0007669"/>
    <property type="project" value="TreeGrafter"/>
</dbReference>
<dbReference type="AlphaFoldDB" id="A0A1B0D306"/>
<dbReference type="EMBL" id="AJVK01010815">
    <property type="status" value="NOT_ANNOTATED_CDS"/>
    <property type="molecule type" value="Genomic_DNA"/>
</dbReference>
<dbReference type="Pfam" id="PF00884">
    <property type="entry name" value="Sulfatase"/>
    <property type="match status" value="1"/>
</dbReference>
<evidence type="ECO:0008006" key="10">
    <source>
        <dbReference type="Google" id="ProtNLM"/>
    </source>
</evidence>
<dbReference type="CDD" id="cd16027">
    <property type="entry name" value="SGSH"/>
    <property type="match status" value="1"/>
</dbReference>
<keyword evidence="5" id="KW-0325">Glycoprotein</keyword>
<dbReference type="EnsemblMetazoa" id="PPAI001729-RA">
    <property type="protein sequence ID" value="PPAI001729-PA"/>
    <property type="gene ID" value="PPAI001729"/>
</dbReference>
<evidence type="ECO:0000256" key="5">
    <source>
        <dbReference type="ARBA" id="ARBA00023180"/>
    </source>
</evidence>
<keyword evidence="4" id="KW-0378">Hydrolase</keyword>
<evidence type="ECO:0000313" key="9">
    <source>
        <dbReference type="Proteomes" id="UP000092462"/>
    </source>
</evidence>
<dbReference type="InterPro" id="IPR017850">
    <property type="entry name" value="Alkaline_phosphatase_core_sf"/>
</dbReference>
<dbReference type="Pfam" id="PF16347">
    <property type="entry name" value="SGSH_C"/>
    <property type="match status" value="1"/>
</dbReference>
<dbReference type="GO" id="GO:0030200">
    <property type="term" value="P:heparan sulfate proteoglycan catabolic process"/>
    <property type="evidence" value="ECO:0007669"/>
    <property type="project" value="TreeGrafter"/>
</dbReference>
<organism evidence="8 9">
    <name type="scientific">Phlebotomus papatasi</name>
    <name type="common">Sandfly</name>
    <dbReference type="NCBI Taxonomy" id="29031"/>
    <lineage>
        <taxon>Eukaryota</taxon>
        <taxon>Metazoa</taxon>
        <taxon>Ecdysozoa</taxon>
        <taxon>Arthropoda</taxon>
        <taxon>Hexapoda</taxon>
        <taxon>Insecta</taxon>
        <taxon>Pterygota</taxon>
        <taxon>Neoptera</taxon>
        <taxon>Endopterygota</taxon>
        <taxon>Diptera</taxon>
        <taxon>Nematocera</taxon>
        <taxon>Psychodoidea</taxon>
        <taxon>Psychodidae</taxon>
        <taxon>Phlebotomus</taxon>
        <taxon>Phlebotomus</taxon>
    </lineage>
</organism>
<comment type="similarity">
    <text evidence="2">Belongs to the sulfatase family.</text>
</comment>
<dbReference type="FunFam" id="3.40.720.10:FF:000026">
    <property type="entry name" value="N-sulphoglucosamine sulphohydrolase"/>
    <property type="match status" value="1"/>
</dbReference>
<evidence type="ECO:0000259" key="7">
    <source>
        <dbReference type="Pfam" id="PF16347"/>
    </source>
</evidence>
<dbReference type="SUPFAM" id="SSF53649">
    <property type="entry name" value="Alkaline phosphatase-like"/>
    <property type="match status" value="1"/>
</dbReference>
<dbReference type="Proteomes" id="UP000092462">
    <property type="component" value="Unassembled WGS sequence"/>
</dbReference>
<dbReference type="PROSITE" id="PS00523">
    <property type="entry name" value="SULFATASE_1"/>
    <property type="match status" value="1"/>
</dbReference>
<reference evidence="8" key="1">
    <citation type="submission" date="2022-08" db="UniProtKB">
        <authorList>
            <consortium name="EnsemblMetazoa"/>
        </authorList>
    </citation>
    <scope>IDENTIFICATION</scope>
    <source>
        <strain evidence="8">Israel</strain>
    </source>
</reference>
<dbReference type="GO" id="GO:0006027">
    <property type="term" value="P:glycosaminoglycan catabolic process"/>
    <property type="evidence" value="ECO:0007669"/>
    <property type="project" value="TreeGrafter"/>
</dbReference>
<evidence type="ECO:0000259" key="6">
    <source>
        <dbReference type="Pfam" id="PF00884"/>
    </source>
</evidence>
<dbReference type="Gene3D" id="3.40.720.10">
    <property type="entry name" value="Alkaline Phosphatase, subunit A"/>
    <property type="match status" value="1"/>
</dbReference>
<dbReference type="InterPro" id="IPR024607">
    <property type="entry name" value="Sulfatase_CS"/>
</dbReference>
<evidence type="ECO:0000256" key="3">
    <source>
        <dbReference type="ARBA" id="ARBA00022729"/>
    </source>
</evidence>
<dbReference type="PANTHER" id="PTHR43108">
    <property type="entry name" value="N-ACETYLGLUCOSAMINE-6-SULFATASE FAMILY MEMBER"/>
    <property type="match status" value="1"/>
</dbReference>
<evidence type="ECO:0000256" key="1">
    <source>
        <dbReference type="ARBA" id="ARBA00001913"/>
    </source>
</evidence>
<evidence type="ECO:0000256" key="4">
    <source>
        <dbReference type="ARBA" id="ARBA00022801"/>
    </source>
</evidence>
<accession>A0A1B0D306</accession>
<proteinExistence type="inferred from homology"/>
<evidence type="ECO:0000313" key="8">
    <source>
        <dbReference type="EnsemblMetazoa" id="PPAI001729-PA"/>
    </source>
</evidence>
<dbReference type="VEuPathDB" id="VectorBase:PPAI001729"/>
<dbReference type="VEuPathDB" id="VectorBase:PPAPM1_008547"/>
<keyword evidence="9" id="KW-1185">Reference proteome</keyword>
<sequence>MMWKYLLFLIISVELSSATKPAIVEVPRKEQSEPPAKQNVLLLLADDGGFEMGAYRNRIVQTPNLDALAKESVIFNNAYTSVSSCSPSRAALLTGLPSHQNGMYGLHQDVHHFSSFNSILSLPNILSKKGNIRTGIIGKKHVGPSEVFKFDFERTEEQYPINQVGRNITNIKNLVKEFLQSNDTRPFFLVVAFHDPHRCGHVTPQYGPFCERWGSGEEGMGLIPDWHPIYYVWDEIDLPFYVPDTEPARRDIAAQYTTISRLDQGVGLVLKELQNSGFDSNTLVVYTSDNGPPLPSGRTNFYDPGIAEPMFIRSPASDARRNEVTYTLTTLLDLVPTFLDWFGVEYPKKSKTKLTGKSLLPILTSEPPIDQDAAIFASQSYHEVTMNYPMRAIRTRRYKLIHNLNYQSPFPIDQDFYVSPTFQDILNRTLTKTPLPWYKNLRKYYFRDEWELFDLKQDPGELRNLAGNKGMDKVKKELQERLQKWQQDTDDPWQCAPHAVLQDKGEFKDDPQCLTLGHSDL</sequence>
<keyword evidence="3" id="KW-0732">Signal</keyword>
<evidence type="ECO:0000256" key="2">
    <source>
        <dbReference type="ARBA" id="ARBA00008779"/>
    </source>
</evidence>
<feature type="domain" description="Sulfatase N-terminal" evidence="6">
    <location>
        <begin position="38"/>
        <end position="344"/>
    </location>
</feature>